<dbReference type="EMBL" id="FODE01000021">
    <property type="protein sequence ID" value="SEN90263.1"/>
    <property type="molecule type" value="Genomic_DNA"/>
</dbReference>
<organism evidence="2 3">
    <name type="scientific">Paracoccus alcaliphilus</name>
    <dbReference type="NCBI Taxonomy" id="34002"/>
    <lineage>
        <taxon>Bacteria</taxon>
        <taxon>Pseudomonadati</taxon>
        <taxon>Pseudomonadota</taxon>
        <taxon>Alphaproteobacteria</taxon>
        <taxon>Rhodobacterales</taxon>
        <taxon>Paracoccaceae</taxon>
        <taxon>Paracoccus</taxon>
    </lineage>
</organism>
<proteinExistence type="predicted"/>
<evidence type="ECO:0000313" key="2">
    <source>
        <dbReference type="EMBL" id="SEN90263.1"/>
    </source>
</evidence>
<keyword evidence="1" id="KW-0812">Transmembrane</keyword>
<dbReference type="Proteomes" id="UP000199054">
    <property type="component" value="Unassembled WGS sequence"/>
</dbReference>
<gene>
    <name evidence="2" type="ORF">SAMN04489859_102150</name>
</gene>
<sequence>MNIAILVISLGAFFSWTVACVAVWLLIDGLLDRSLEVSASALRHALLAGVRAASFITTIFVWLVGTLAVAAFSLV</sequence>
<keyword evidence="3" id="KW-1185">Reference proteome</keyword>
<dbReference type="AlphaFoldDB" id="A0A1H8KBA9"/>
<evidence type="ECO:0000313" key="3">
    <source>
        <dbReference type="Proteomes" id="UP000199054"/>
    </source>
</evidence>
<dbReference type="RefSeq" id="WP_090613677.1">
    <property type="nucleotide sequence ID" value="NZ_CP067124.1"/>
</dbReference>
<evidence type="ECO:0000256" key="1">
    <source>
        <dbReference type="SAM" id="Phobius"/>
    </source>
</evidence>
<name>A0A1H8KBA9_9RHOB</name>
<reference evidence="2 3" key="1">
    <citation type="submission" date="2016-10" db="EMBL/GenBank/DDBJ databases">
        <authorList>
            <person name="de Groot N.N."/>
        </authorList>
    </citation>
    <scope>NUCLEOTIDE SEQUENCE [LARGE SCALE GENOMIC DNA]</scope>
    <source>
        <strain evidence="2 3">DSM 8512</strain>
    </source>
</reference>
<keyword evidence="1" id="KW-0472">Membrane</keyword>
<protein>
    <submittedName>
        <fullName evidence="2">Uncharacterized protein</fullName>
    </submittedName>
</protein>
<feature type="transmembrane region" description="Helical" evidence="1">
    <location>
        <begin position="6"/>
        <end position="27"/>
    </location>
</feature>
<feature type="transmembrane region" description="Helical" evidence="1">
    <location>
        <begin position="48"/>
        <end position="72"/>
    </location>
</feature>
<keyword evidence="1" id="KW-1133">Transmembrane helix</keyword>
<accession>A0A1H8KBA9</accession>